<dbReference type="AlphaFoldDB" id="A0A6B0YWE1"/>
<evidence type="ECO:0000256" key="4">
    <source>
        <dbReference type="ARBA" id="ARBA00004676"/>
    </source>
</evidence>
<keyword evidence="12 15" id="KW-0460">Magnesium</keyword>
<keyword evidence="10 15" id="KW-0660">Purine salvage</keyword>
<evidence type="ECO:0000256" key="10">
    <source>
        <dbReference type="ARBA" id="ARBA00022726"/>
    </source>
</evidence>
<comment type="similarity">
    <text evidence="5 15">Belongs to the purine/pyrimidine phosphoribosyltransferase family.</text>
</comment>
<evidence type="ECO:0000256" key="9">
    <source>
        <dbReference type="ARBA" id="ARBA00022723"/>
    </source>
</evidence>
<evidence type="ECO:0000256" key="12">
    <source>
        <dbReference type="ARBA" id="ARBA00022842"/>
    </source>
</evidence>
<dbReference type="FunFam" id="3.40.50.2020:FF:000006">
    <property type="entry name" value="Hypoxanthine phosphoribosyltransferase"/>
    <property type="match status" value="1"/>
</dbReference>
<keyword evidence="6 15" id="KW-0963">Cytoplasm</keyword>
<dbReference type="Gene3D" id="3.40.50.2020">
    <property type="match status" value="1"/>
</dbReference>
<dbReference type="GO" id="GO:0000166">
    <property type="term" value="F:nucleotide binding"/>
    <property type="evidence" value="ECO:0007669"/>
    <property type="project" value="UniProtKB-KW"/>
</dbReference>
<organism evidence="17">
    <name type="scientific">Caldilineaceae bacterium SB0664_bin_27</name>
    <dbReference type="NCBI Taxonomy" id="2605260"/>
    <lineage>
        <taxon>Bacteria</taxon>
        <taxon>Bacillati</taxon>
        <taxon>Chloroflexota</taxon>
        <taxon>Caldilineae</taxon>
        <taxon>Caldilineales</taxon>
        <taxon>Caldilineaceae</taxon>
    </lineage>
</organism>
<dbReference type="InterPro" id="IPR000836">
    <property type="entry name" value="PRTase_dom"/>
</dbReference>
<evidence type="ECO:0000256" key="5">
    <source>
        <dbReference type="ARBA" id="ARBA00008391"/>
    </source>
</evidence>
<comment type="catalytic activity">
    <reaction evidence="14">
        <text>IMP + diphosphate = hypoxanthine + 5-phospho-alpha-D-ribose 1-diphosphate</text>
        <dbReference type="Rhea" id="RHEA:17973"/>
        <dbReference type="ChEBI" id="CHEBI:17368"/>
        <dbReference type="ChEBI" id="CHEBI:33019"/>
        <dbReference type="ChEBI" id="CHEBI:58017"/>
        <dbReference type="ChEBI" id="CHEBI:58053"/>
        <dbReference type="EC" id="2.4.2.8"/>
    </reaction>
    <physiologicalReaction direction="right-to-left" evidence="14">
        <dbReference type="Rhea" id="RHEA:17975"/>
    </physiologicalReaction>
</comment>
<dbReference type="EC" id="2.4.2.8" evidence="15"/>
<feature type="domain" description="Phosphoribosyltransferase" evidence="16">
    <location>
        <begin position="35"/>
        <end position="182"/>
    </location>
</feature>
<dbReference type="GO" id="GO:0032264">
    <property type="term" value="P:IMP salvage"/>
    <property type="evidence" value="ECO:0007669"/>
    <property type="project" value="UniProtKB-UniPathway"/>
</dbReference>
<dbReference type="GO" id="GO:0006178">
    <property type="term" value="P:guanine salvage"/>
    <property type="evidence" value="ECO:0007669"/>
    <property type="project" value="TreeGrafter"/>
</dbReference>
<evidence type="ECO:0000256" key="6">
    <source>
        <dbReference type="ARBA" id="ARBA00022490"/>
    </source>
</evidence>
<dbReference type="NCBIfam" id="TIGR01203">
    <property type="entry name" value="HGPRTase"/>
    <property type="match status" value="1"/>
</dbReference>
<dbReference type="InterPro" id="IPR029057">
    <property type="entry name" value="PRTase-like"/>
</dbReference>
<comment type="pathway">
    <text evidence="3 15">Purine metabolism; IMP biosynthesis via salvage pathway; IMP from hypoxanthine: step 1/1.</text>
</comment>
<keyword evidence="9 15" id="KW-0479">Metal-binding</keyword>
<dbReference type="Pfam" id="PF00156">
    <property type="entry name" value="Pribosyltran"/>
    <property type="match status" value="1"/>
</dbReference>
<accession>A0A6B0YWE1</accession>
<dbReference type="SUPFAM" id="SSF53271">
    <property type="entry name" value="PRTase-like"/>
    <property type="match status" value="1"/>
</dbReference>
<reference evidence="17" key="1">
    <citation type="submission" date="2019-09" db="EMBL/GenBank/DDBJ databases">
        <title>Characterisation of the sponge microbiome using genome-centric metagenomics.</title>
        <authorList>
            <person name="Engelberts J.P."/>
            <person name="Robbins S.J."/>
            <person name="De Goeij J.M."/>
            <person name="Aranda M."/>
            <person name="Bell S.C."/>
            <person name="Webster N.S."/>
        </authorList>
    </citation>
    <scope>NUCLEOTIDE SEQUENCE</scope>
    <source>
        <strain evidence="17">SB0664_bin_27</strain>
    </source>
</reference>
<sequence length="205" mass="22779">MAESPPGVAKVNKKSAEPRVQEQLCRDVERVLFSADEIQDRVRGLGKQIDERYAGKELLLIAILKGSVVFIADLMRAITIPHEVDFLATSSYGASTSSTGIVRILKDLNEPIGGRHALLVEDIIDSGHTLAYLTRLFSARNPASLEVVTLLDKPSRREVEIDLFWTGFSVPDEFVIGYGLDFNQKYRNLPYIGVLKSEVYQPGSE</sequence>
<dbReference type="GO" id="GO:0052657">
    <property type="term" value="F:guanine phosphoribosyltransferase activity"/>
    <property type="evidence" value="ECO:0007669"/>
    <property type="project" value="UniProtKB-ARBA"/>
</dbReference>
<comment type="caution">
    <text evidence="17">The sequence shown here is derived from an EMBL/GenBank/DDBJ whole genome shotgun (WGS) entry which is preliminary data.</text>
</comment>
<evidence type="ECO:0000259" key="16">
    <source>
        <dbReference type="Pfam" id="PF00156"/>
    </source>
</evidence>
<evidence type="ECO:0000256" key="15">
    <source>
        <dbReference type="RuleBase" id="RU364099"/>
    </source>
</evidence>
<dbReference type="GO" id="GO:0005829">
    <property type="term" value="C:cytosol"/>
    <property type="evidence" value="ECO:0007669"/>
    <property type="project" value="TreeGrafter"/>
</dbReference>
<name>A0A6B0YWE1_9CHLR</name>
<dbReference type="GO" id="GO:0000287">
    <property type="term" value="F:magnesium ion binding"/>
    <property type="evidence" value="ECO:0007669"/>
    <property type="project" value="TreeGrafter"/>
</dbReference>
<keyword evidence="7 15" id="KW-0328">Glycosyltransferase</keyword>
<evidence type="ECO:0000256" key="13">
    <source>
        <dbReference type="ARBA" id="ARBA00048811"/>
    </source>
</evidence>
<proteinExistence type="inferred from homology"/>
<comment type="catalytic activity">
    <reaction evidence="13">
        <text>GMP + diphosphate = guanine + 5-phospho-alpha-D-ribose 1-diphosphate</text>
        <dbReference type="Rhea" id="RHEA:25424"/>
        <dbReference type="ChEBI" id="CHEBI:16235"/>
        <dbReference type="ChEBI" id="CHEBI:33019"/>
        <dbReference type="ChEBI" id="CHEBI:58017"/>
        <dbReference type="ChEBI" id="CHEBI:58115"/>
        <dbReference type="EC" id="2.4.2.8"/>
    </reaction>
    <physiologicalReaction direction="right-to-left" evidence="13">
        <dbReference type="Rhea" id="RHEA:25426"/>
    </physiologicalReaction>
</comment>
<evidence type="ECO:0000256" key="7">
    <source>
        <dbReference type="ARBA" id="ARBA00022676"/>
    </source>
</evidence>
<evidence type="ECO:0000256" key="8">
    <source>
        <dbReference type="ARBA" id="ARBA00022679"/>
    </source>
</evidence>
<dbReference type="CDD" id="cd06223">
    <property type="entry name" value="PRTases_typeI"/>
    <property type="match status" value="1"/>
</dbReference>
<dbReference type="InterPro" id="IPR005904">
    <property type="entry name" value="Hxn_phspho_trans"/>
</dbReference>
<gene>
    <name evidence="17" type="primary">hpt</name>
    <name evidence="17" type="ORF">F4Y42_18485</name>
</gene>
<evidence type="ECO:0000313" key="17">
    <source>
        <dbReference type="EMBL" id="MXY95434.1"/>
    </source>
</evidence>
<evidence type="ECO:0000256" key="11">
    <source>
        <dbReference type="ARBA" id="ARBA00022741"/>
    </source>
</evidence>
<evidence type="ECO:0000256" key="3">
    <source>
        <dbReference type="ARBA" id="ARBA00004669"/>
    </source>
</evidence>
<dbReference type="PANTHER" id="PTHR43340">
    <property type="entry name" value="HYPOXANTHINE-GUANINE PHOSPHORIBOSYLTRANSFERASE"/>
    <property type="match status" value="1"/>
</dbReference>
<dbReference type="PANTHER" id="PTHR43340:SF1">
    <property type="entry name" value="HYPOXANTHINE PHOSPHORIBOSYLTRANSFERASE"/>
    <property type="match status" value="1"/>
</dbReference>
<protein>
    <recommendedName>
        <fullName evidence="15">Hypoxanthine phosphoribosyltransferase</fullName>
        <ecNumber evidence="15">2.4.2.8</ecNumber>
    </recommendedName>
</protein>
<dbReference type="GO" id="GO:0046100">
    <property type="term" value="P:hypoxanthine metabolic process"/>
    <property type="evidence" value="ECO:0007669"/>
    <property type="project" value="TreeGrafter"/>
</dbReference>
<dbReference type="UniPathway" id="UPA00591">
    <property type="reaction ID" value="UER00648"/>
</dbReference>
<comment type="cofactor">
    <cofactor evidence="1 15">
        <name>Mg(2+)</name>
        <dbReference type="ChEBI" id="CHEBI:18420"/>
    </cofactor>
</comment>
<dbReference type="GO" id="GO:0006166">
    <property type="term" value="P:purine ribonucleoside salvage"/>
    <property type="evidence" value="ECO:0007669"/>
    <property type="project" value="UniProtKB-KW"/>
</dbReference>
<comment type="pathway">
    <text evidence="4">Purine metabolism; GMP biosynthesis via salvage pathway; GMP from guanine: step 1/1.</text>
</comment>
<dbReference type="InterPro" id="IPR050408">
    <property type="entry name" value="HGPRT"/>
</dbReference>
<keyword evidence="8 15" id="KW-0808">Transferase</keyword>
<dbReference type="EMBL" id="VXRG01000152">
    <property type="protein sequence ID" value="MXY95434.1"/>
    <property type="molecule type" value="Genomic_DNA"/>
</dbReference>
<comment type="subcellular location">
    <subcellularLocation>
        <location evidence="2 15">Cytoplasm</location>
    </subcellularLocation>
</comment>
<evidence type="ECO:0000256" key="14">
    <source>
        <dbReference type="ARBA" id="ARBA00049402"/>
    </source>
</evidence>
<dbReference type="GO" id="GO:0032263">
    <property type="term" value="P:GMP salvage"/>
    <property type="evidence" value="ECO:0007669"/>
    <property type="project" value="TreeGrafter"/>
</dbReference>
<evidence type="ECO:0000256" key="1">
    <source>
        <dbReference type="ARBA" id="ARBA00001946"/>
    </source>
</evidence>
<evidence type="ECO:0000256" key="2">
    <source>
        <dbReference type="ARBA" id="ARBA00004496"/>
    </source>
</evidence>
<keyword evidence="11 15" id="KW-0547">Nucleotide-binding</keyword>
<dbReference type="GO" id="GO:0004422">
    <property type="term" value="F:hypoxanthine phosphoribosyltransferase activity"/>
    <property type="evidence" value="ECO:0007669"/>
    <property type="project" value="InterPro"/>
</dbReference>